<keyword evidence="7" id="KW-1185">Reference proteome</keyword>
<dbReference type="HOGENOM" id="CLU_000022_2_12_1"/>
<protein>
    <submittedName>
        <fullName evidence="6">Nonribosomal peptide synthase, putative</fullName>
    </submittedName>
</protein>
<dbReference type="Proteomes" id="UP000002499">
    <property type="component" value="Unassembled WGS sequence"/>
</dbReference>
<keyword evidence="4" id="KW-0808">Transferase</keyword>
<dbReference type="Gene3D" id="2.30.38.10">
    <property type="entry name" value="Luciferase, Domain 3"/>
    <property type="match status" value="1"/>
</dbReference>
<dbReference type="Gene3D" id="3.40.50.12780">
    <property type="entry name" value="N-terminal domain of ligase-like"/>
    <property type="match status" value="1"/>
</dbReference>
<reference evidence="6 7" key="1">
    <citation type="journal article" date="2011" name="PLoS Genet.">
        <title>Genome sequencing and comparative transcriptomics of the model entomopathogenic fungi Metarhizium anisopliae and M. acridum.</title>
        <authorList>
            <person name="Gao Q."/>
            <person name="Jin K."/>
            <person name="Ying S.H."/>
            <person name="Zhang Y."/>
            <person name="Xiao G."/>
            <person name="Shang Y."/>
            <person name="Duan Z."/>
            <person name="Hu X."/>
            <person name="Xie X.Q."/>
            <person name="Zhou G."/>
            <person name="Peng G."/>
            <person name="Luo Z."/>
            <person name="Huang W."/>
            <person name="Wang B."/>
            <person name="Fang W."/>
            <person name="Wang S."/>
            <person name="Zhong Y."/>
            <person name="Ma L.J."/>
            <person name="St Leger R.J."/>
            <person name="Zhao G.P."/>
            <person name="Pei Y."/>
            <person name="Feng M.G."/>
            <person name="Xia Y."/>
            <person name="Wang C."/>
        </authorList>
    </citation>
    <scope>NUCLEOTIDE SEQUENCE [LARGE SCALE GENOMIC DNA]</scope>
    <source>
        <strain evidence="6 7">CQMa 102</strain>
    </source>
</reference>
<dbReference type="SUPFAM" id="SSF56801">
    <property type="entry name" value="Acetyl-CoA synthetase-like"/>
    <property type="match status" value="1"/>
</dbReference>
<evidence type="ECO:0000256" key="2">
    <source>
        <dbReference type="ARBA" id="ARBA00022553"/>
    </source>
</evidence>
<dbReference type="PANTHER" id="PTHR45527">
    <property type="entry name" value="NONRIBOSOMAL PEPTIDE SYNTHETASE"/>
    <property type="match status" value="1"/>
</dbReference>
<evidence type="ECO:0000313" key="7">
    <source>
        <dbReference type="Proteomes" id="UP000002499"/>
    </source>
</evidence>
<dbReference type="InterPro" id="IPR042099">
    <property type="entry name" value="ANL_N_sf"/>
</dbReference>
<evidence type="ECO:0000256" key="4">
    <source>
        <dbReference type="ARBA" id="ARBA00022679"/>
    </source>
</evidence>
<sequence length="310" mass="34057">MLVIIKAGGVCVALDPSHPHSQLVEIAKNVNAHNILASATYADQFADVAQRVIVVSHGTLEDLKTAQFDESIVLRTSPVQPHNAAFVVFTSGSTGKPIGIVLEHDAVASSVKTHGNAIMVGKNSRVIQFAAYMFDVSIEDLFTTLMRGGTVYVPSKSEKMNYLTGALKKYRANWACLTPTVASMLTLEDVVNMSFIALGDEGVRKETVETFADHTWSRQRNLIKGPLLARHYLHEPEHTAASSIEDPAFLKGSGQSGRRTYLSGDLRRYNYDGSVSFVRRKDVQVKIRGNRIELGEISSTYGTIPRFDML</sequence>
<evidence type="ECO:0000256" key="3">
    <source>
        <dbReference type="ARBA" id="ARBA00022598"/>
    </source>
</evidence>
<dbReference type="eggNOG" id="KOG1178">
    <property type="taxonomic scope" value="Eukaryota"/>
</dbReference>
<dbReference type="GO" id="GO:0043041">
    <property type="term" value="P:amino acid activation for nonribosomal peptide biosynthetic process"/>
    <property type="evidence" value="ECO:0007669"/>
    <property type="project" value="TreeGrafter"/>
</dbReference>
<keyword evidence="2" id="KW-0597">Phosphoprotein</keyword>
<proteinExistence type="predicted"/>
<dbReference type="Pfam" id="PF00501">
    <property type="entry name" value="AMP-binding"/>
    <property type="match status" value="1"/>
</dbReference>
<name>E9DTC9_METAQ</name>
<dbReference type="GO" id="GO:0005737">
    <property type="term" value="C:cytoplasm"/>
    <property type="evidence" value="ECO:0007669"/>
    <property type="project" value="TreeGrafter"/>
</dbReference>
<dbReference type="AlphaFoldDB" id="E9DTC9"/>
<dbReference type="EMBL" id="GL698472">
    <property type="protein sequence ID" value="EFY92984.1"/>
    <property type="molecule type" value="Genomic_DNA"/>
</dbReference>
<evidence type="ECO:0000313" key="6">
    <source>
        <dbReference type="EMBL" id="EFY92984.1"/>
    </source>
</evidence>
<dbReference type="OrthoDB" id="416786at2759"/>
<dbReference type="InParanoid" id="E9DTC9"/>
<dbReference type="GeneID" id="19245078"/>
<dbReference type="KEGG" id="maw:19245078"/>
<dbReference type="STRING" id="655827.E9DTC9"/>
<dbReference type="GO" id="GO:0044550">
    <property type="term" value="P:secondary metabolite biosynthetic process"/>
    <property type="evidence" value="ECO:0007669"/>
    <property type="project" value="TreeGrafter"/>
</dbReference>
<dbReference type="InterPro" id="IPR000873">
    <property type="entry name" value="AMP-dep_synth/lig_dom"/>
</dbReference>
<accession>E9DTC9</accession>
<organism evidence="7">
    <name type="scientific">Metarhizium acridum (strain CQMa 102)</name>
    <dbReference type="NCBI Taxonomy" id="655827"/>
    <lineage>
        <taxon>Eukaryota</taxon>
        <taxon>Fungi</taxon>
        <taxon>Dikarya</taxon>
        <taxon>Ascomycota</taxon>
        <taxon>Pezizomycotina</taxon>
        <taxon>Sordariomycetes</taxon>
        <taxon>Hypocreomycetidae</taxon>
        <taxon>Hypocreales</taxon>
        <taxon>Clavicipitaceae</taxon>
        <taxon>Metarhizium</taxon>
    </lineage>
</organism>
<keyword evidence="1" id="KW-0596">Phosphopantetheine</keyword>
<dbReference type="GO" id="GO:0031177">
    <property type="term" value="F:phosphopantetheine binding"/>
    <property type="evidence" value="ECO:0007669"/>
    <property type="project" value="TreeGrafter"/>
</dbReference>
<gene>
    <name evidence="6" type="ORF">MAC_00767</name>
</gene>
<feature type="domain" description="AMP-dependent synthetase/ligase" evidence="5">
    <location>
        <begin position="4"/>
        <end position="209"/>
    </location>
</feature>
<evidence type="ECO:0000259" key="5">
    <source>
        <dbReference type="Pfam" id="PF00501"/>
    </source>
</evidence>
<evidence type="ECO:0000256" key="1">
    <source>
        <dbReference type="ARBA" id="ARBA00022450"/>
    </source>
</evidence>
<dbReference type="PANTHER" id="PTHR45527:SF16">
    <property type="entry name" value="NONRIBOSOMAL PEPTIDE SYNTHASE ATNA-RELATED"/>
    <property type="match status" value="1"/>
</dbReference>
<keyword evidence="3" id="KW-0436">Ligase</keyword>